<feature type="signal peptide" evidence="1">
    <location>
        <begin position="1"/>
        <end position="20"/>
    </location>
</feature>
<keyword evidence="1" id="KW-0732">Signal</keyword>
<dbReference type="RefSeq" id="WP_218547457.1">
    <property type="nucleotide sequence ID" value="NZ_JAGSPD010000014.1"/>
</dbReference>
<sequence>MRKVIFIVGLLFFSVSDIHAQELGVKGGLNITFFKVTQGDFGTNPDTEVGFYGGVFADFKIDNGFHIQPEVLYKGVGDLEFINAPIYLKYDIYNSFHILVGPSLNYFFDIFNNKFKVRADISLEYDFGSKLSIHMKYTLGFEELSPNIIFLGLGYRL</sequence>
<accession>A0A9X1FAY0</accession>
<evidence type="ECO:0000313" key="2">
    <source>
        <dbReference type="EMBL" id="MBV7270359.1"/>
    </source>
</evidence>
<organism evidence="2 3">
    <name type="scientific">Winogradskyella luteola</name>
    <dbReference type="NCBI Taxonomy" id="2828330"/>
    <lineage>
        <taxon>Bacteria</taxon>
        <taxon>Pseudomonadati</taxon>
        <taxon>Bacteroidota</taxon>
        <taxon>Flavobacteriia</taxon>
        <taxon>Flavobacteriales</taxon>
        <taxon>Flavobacteriaceae</taxon>
        <taxon>Winogradskyella</taxon>
    </lineage>
</organism>
<protein>
    <submittedName>
        <fullName evidence="2">Outer membrane beta-barrel protein</fullName>
    </submittedName>
</protein>
<gene>
    <name evidence="2" type="ORF">KCG49_14285</name>
</gene>
<reference evidence="2" key="1">
    <citation type="submission" date="2021-04" db="EMBL/GenBank/DDBJ databases">
        <authorList>
            <person name="Pira H."/>
            <person name="Risdian C."/>
            <person name="Wink J."/>
        </authorList>
    </citation>
    <scope>NUCLEOTIDE SEQUENCE</scope>
    <source>
        <strain evidence="2">WHY3</strain>
    </source>
</reference>
<evidence type="ECO:0000256" key="1">
    <source>
        <dbReference type="SAM" id="SignalP"/>
    </source>
</evidence>
<proteinExistence type="predicted"/>
<dbReference type="Proteomes" id="UP001138894">
    <property type="component" value="Unassembled WGS sequence"/>
</dbReference>
<keyword evidence="3" id="KW-1185">Reference proteome</keyword>
<name>A0A9X1FAY0_9FLAO</name>
<feature type="chain" id="PRO_5040974403" evidence="1">
    <location>
        <begin position="21"/>
        <end position="157"/>
    </location>
</feature>
<evidence type="ECO:0000313" key="3">
    <source>
        <dbReference type="Proteomes" id="UP001138894"/>
    </source>
</evidence>
<dbReference type="AlphaFoldDB" id="A0A9X1FAY0"/>
<comment type="caution">
    <text evidence="2">The sequence shown here is derived from an EMBL/GenBank/DDBJ whole genome shotgun (WGS) entry which is preliminary data.</text>
</comment>
<dbReference type="EMBL" id="JAGSPD010000014">
    <property type="protein sequence ID" value="MBV7270359.1"/>
    <property type="molecule type" value="Genomic_DNA"/>
</dbReference>